<gene>
    <name evidence="3" type="ORF">HC026_03885</name>
</gene>
<protein>
    <submittedName>
        <fullName evidence="3">Uncharacterized protein</fullName>
    </submittedName>
</protein>
<evidence type="ECO:0000313" key="4">
    <source>
        <dbReference type="Proteomes" id="UP000763447"/>
    </source>
</evidence>
<feature type="region of interest" description="Disordered" evidence="1">
    <location>
        <begin position="77"/>
        <end position="97"/>
    </location>
</feature>
<evidence type="ECO:0000313" key="3">
    <source>
        <dbReference type="EMBL" id="NLR18062.1"/>
    </source>
</evidence>
<proteinExistence type="predicted"/>
<accession>A0ABX1KVY1</accession>
<reference evidence="3 4" key="1">
    <citation type="submission" date="2020-04" db="EMBL/GenBank/DDBJ databases">
        <title>A novel species of genus Lactobacillus that was isolated from fermented food Zha-chili.</title>
        <authorList>
            <person name="Zhang Z."/>
        </authorList>
    </citation>
    <scope>NUCLEOTIDE SEQUENCE [LARGE SCALE GENOMIC DNA]</scope>
    <source>
        <strain evidence="4">HBUAS51383</strain>
    </source>
</reference>
<organism evidence="3 4">
    <name type="scientific">Secundilactobacillus angelensis</name>
    <dbReference type="NCBI Taxonomy" id="2722706"/>
    <lineage>
        <taxon>Bacteria</taxon>
        <taxon>Bacillati</taxon>
        <taxon>Bacillota</taxon>
        <taxon>Bacilli</taxon>
        <taxon>Lactobacillales</taxon>
        <taxon>Lactobacillaceae</taxon>
        <taxon>Secundilactobacillus</taxon>
    </lineage>
</organism>
<keyword evidence="2" id="KW-0472">Membrane</keyword>
<sequence length="97" mass="10794">MEKRHILNKHTYFLGTLAVAVGYGLTQFPNLAYAASNSILAKVNRQNLTEAVFIGMGLFLCLLGLFGLDRYRARHPRREKTGMQASTEMTGSTSTQQ</sequence>
<evidence type="ECO:0000256" key="2">
    <source>
        <dbReference type="SAM" id="Phobius"/>
    </source>
</evidence>
<keyword evidence="2" id="KW-0812">Transmembrane</keyword>
<feature type="transmembrane region" description="Helical" evidence="2">
    <location>
        <begin position="12"/>
        <end position="31"/>
    </location>
</feature>
<feature type="compositionally biased region" description="Polar residues" evidence="1">
    <location>
        <begin position="83"/>
        <end position="97"/>
    </location>
</feature>
<name>A0ABX1KVY1_9LACO</name>
<dbReference type="EMBL" id="JAAXLJ010000005">
    <property type="protein sequence ID" value="NLR18062.1"/>
    <property type="molecule type" value="Genomic_DNA"/>
</dbReference>
<keyword evidence="4" id="KW-1185">Reference proteome</keyword>
<dbReference type="Proteomes" id="UP000763447">
    <property type="component" value="Unassembled WGS sequence"/>
</dbReference>
<keyword evidence="2" id="KW-1133">Transmembrane helix</keyword>
<comment type="caution">
    <text evidence="3">The sequence shown here is derived from an EMBL/GenBank/DDBJ whole genome shotgun (WGS) entry which is preliminary data.</text>
</comment>
<feature type="transmembrane region" description="Helical" evidence="2">
    <location>
        <begin position="51"/>
        <end position="68"/>
    </location>
</feature>
<evidence type="ECO:0000256" key="1">
    <source>
        <dbReference type="SAM" id="MobiDB-lite"/>
    </source>
</evidence>
<dbReference type="RefSeq" id="WP_168924683.1">
    <property type="nucleotide sequence ID" value="NZ_JAAXLJ010000005.1"/>
</dbReference>